<organism evidence="2 3">
    <name type="scientific">Williamsia maris</name>
    <dbReference type="NCBI Taxonomy" id="72806"/>
    <lineage>
        <taxon>Bacteria</taxon>
        <taxon>Bacillati</taxon>
        <taxon>Actinomycetota</taxon>
        <taxon>Actinomycetes</taxon>
        <taxon>Mycobacteriales</taxon>
        <taxon>Nocardiaceae</taxon>
        <taxon>Williamsia</taxon>
    </lineage>
</organism>
<dbReference type="InterPro" id="IPR005152">
    <property type="entry name" value="Lipase_secreted"/>
</dbReference>
<protein>
    <submittedName>
        <fullName evidence="2">Secretory lipase</fullName>
    </submittedName>
</protein>
<keyword evidence="1" id="KW-1133">Transmembrane helix</keyword>
<proteinExistence type="predicted"/>
<dbReference type="PIRSF" id="PIRSF029171">
    <property type="entry name" value="Esterase_LipA"/>
    <property type="match status" value="1"/>
</dbReference>
<dbReference type="Gene3D" id="3.40.50.1820">
    <property type="entry name" value="alpha/beta hydrolase"/>
    <property type="match status" value="2"/>
</dbReference>
<dbReference type="PANTHER" id="PTHR34853">
    <property type="match status" value="1"/>
</dbReference>
<feature type="transmembrane region" description="Helical" evidence="1">
    <location>
        <begin position="7"/>
        <end position="31"/>
    </location>
</feature>
<sequence length="398" mass="41399">MTRTLKVVLGVISLLVVVIVAVGAVVLWPVFFPDKAELSAPGGSAPGSVVEASAFTDLPVPMRLVRAKGARIKYMSTGTDGKPTVVSGTVFVPGGEAPAGGWPVIALGHGTLGINTECGPSLSPNLLGLVELAQGFVGAKYAVTVADYQGLGAPGVHEYLDSPTAGRNVIDSVRALRTVFGESTTVSNRWVGYGSSQGGGAIWAANEENATYSPELDLLGTVEASPPANVVGLVAKARAGTITTDQAPALQWVIESAARAHPDIVRDDYRSGTTRSNWDILSACMGPLVAQRDEAVKALGPFDLAPKTDAADARLTALLTSYALPQRRASAPMYVLWGTADTYIDAAWTQEAVRKACAMGDVIEASEQPGKGHSDVDNTSAVGWLKDRFDGKPAPSNC</sequence>
<dbReference type="PANTHER" id="PTHR34853:SF1">
    <property type="entry name" value="LIPASE 5"/>
    <property type="match status" value="1"/>
</dbReference>
<dbReference type="Proteomes" id="UP001206895">
    <property type="component" value="Unassembled WGS sequence"/>
</dbReference>
<dbReference type="InterPro" id="IPR029058">
    <property type="entry name" value="AB_hydrolase_fold"/>
</dbReference>
<dbReference type="Pfam" id="PF03583">
    <property type="entry name" value="LIP"/>
    <property type="match status" value="1"/>
</dbReference>
<gene>
    <name evidence="2" type="ORF">LX13_002907</name>
</gene>
<keyword evidence="1" id="KW-0812">Transmembrane</keyword>
<reference evidence="2 3" key="1">
    <citation type="submission" date="2022-06" db="EMBL/GenBank/DDBJ databases">
        <title>Genomic Encyclopedia of Archaeal and Bacterial Type Strains, Phase II (KMG-II): from individual species to whole genera.</title>
        <authorList>
            <person name="Goeker M."/>
        </authorList>
    </citation>
    <scope>NUCLEOTIDE SEQUENCE [LARGE SCALE GENOMIC DNA]</scope>
    <source>
        <strain evidence="2 3">DSM 44693</strain>
    </source>
</reference>
<comment type="caution">
    <text evidence="2">The sequence shown here is derived from an EMBL/GenBank/DDBJ whole genome shotgun (WGS) entry which is preliminary data.</text>
</comment>
<dbReference type="SUPFAM" id="SSF53474">
    <property type="entry name" value="alpha/beta-Hydrolases"/>
    <property type="match status" value="1"/>
</dbReference>
<dbReference type="EMBL" id="JAMTCJ010000003">
    <property type="protein sequence ID" value="MCP2177079.1"/>
    <property type="molecule type" value="Genomic_DNA"/>
</dbReference>
<evidence type="ECO:0000256" key="1">
    <source>
        <dbReference type="SAM" id="Phobius"/>
    </source>
</evidence>
<keyword evidence="3" id="KW-1185">Reference proteome</keyword>
<accession>A0ABT1HFX2</accession>
<dbReference type="RefSeq" id="WP_253662054.1">
    <property type="nucleotide sequence ID" value="NZ_BAAAJQ010000001.1"/>
</dbReference>
<name>A0ABT1HFX2_9NOCA</name>
<evidence type="ECO:0000313" key="3">
    <source>
        <dbReference type="Proteomes" id="UP001206895"/>
    </source>
</evidence>
<keyword evidence="1" id="KW-0472">Membrane</keyword>
<evidence type="ECO:0000313" key="2">
    <source>
        <dbReference type="EMBL" id="MCP2177079.1"/>
    </source>
</evidence>